<proteinExistence type="predicted"/>
<evidence type="ECO:0000313" key="3">
    <source>
        <dbReference type="Proteomes" id="UP000464378"/>
    </source>
</evidence>
<feature type="transmembrane region" description="Helical" evidence="1">
    <location>
        <begin position="92"/>
        <end position="114"/>
    </location>
</feature>
<feature type="transmembrane region" description="Helical" evidence="1">
    <location>
        <begin position="126"/>
        <end position="145"/>
    </location>
</feature>
<dbReference type="EMBL" id="LR593887">
    <property type="protein sequence ID" value="VTS08312.1"/>
    <property type="molecule type" value="Genomic_DNA"/>
</dbReference>
<keyword evidence="1" id="KW-0812">Transmembrane</keyword>
<evidence type="ECO:0000313" key="2">
    <source>
        <dbReference type="EMBL" id="VIP05478.1"/>
    </source>
</evidence>
<keyword evidence="3" id="KW-1185">Reference proteome</keyword>
<sequence length="189" mass="21427">MLGLTWLILLLAILLPDFSGETRVRLTADLALAYWWLVVAGRIIGIRPRPQLRSLWTLGAISFVIHVLVSFHETHGWSHANAVQHVHDVSGFGPGIVFSHLFTLLWLLDSAWWWLAPTRYEQRSRLLDRTIHGYMAFLVFNGTVVYENGPIRWIGLIAFAGLGVLLWLARRRQSAQHSATELPTISPTT</sequence>
<dbReference type="EMBL" id="LR586016">
    <property type="protein sequence ID" value="VIP05478.1"/>
    <property type="molecule type" value="Genomic_DNA"/>
</dbReference>
<feature type="transmembrane region" description="Helical" evidence="1">
    <location>
        <begin position="55"/>
        <end position="72"/>
    </location>
</feature>
<keyword evidence="1" id="KW-1133">Transmembrane helix</keyword>
<organism evidence="2">
    <name type="scientific">Tuwongella immobilis</name>
    <dbReference type="NCBI Taxonomy" id="692036"/>
    <lineage>
        <taxon>Bacteria</taxon>
        <taxon>Pseudomonadati</taxon>
        <taxon>Planctomycetota</taxon>
        <taxon>Planctomycetia</taxon>
        <taxon>Gemmatales</taxon>
        <taxon>Gemmataceae</taxon>
        <taxon>Tuwongella</taxon>
    </lineage>
</organism>
<protein>
    <submittedName>
        <fullName evidence="2">Uncharacterized protein</fullName>
    </submittedName>
</protein>
<dbReference type="KEGG" id="tim:GMBLW1_37150"/>
<dbReference type="RefSeq" id="WP_162660546.1">
    <property type="nucleotide sequence ID" value="NZ_LR593887.1"/>
</dbReference>
<evidence type="ECO:0000256" key="1">
    <source>
        <dbReference type="SAM" id="Phobius"/>
    </source>
</evidence>
<reference evidence="2" key="1">
    <citation type="submission" date="2019-04" db="EMBL/GenBank/DDBJ databases">
        <authorList>
            <consortium name="Science for Life Laboratories"/>
        </authorList>
    </citation>
    <scope>NUCLEOTIDE SEQUENCE</scope>
    <source>
        <strain evidence="2">MBLW1</strain>
    </source>
</reference>
<feature type="transmembrane region" description="Helical" evidence="1">
    <location>
        <begin position="151"/>
        <end position="169"/>
    </location>
</feature>
<dbReference type="InParanoid" id="A0A6C2YUR8"/>
<feature type="transmembrane region" description="Helical" evidence="1">
    <location>
        <begin position="30"/>
        <end position="48"/>
    </location>
</feature>
<accession>A0A6C2YUR8</accession>
<keyword evidence="1" id="KW-0472">Membrane</keyword>
<dbReference type="AlphaFoldDB" id="A0A6C2YUR8"/>
<gene>
    <name evidence="2" type="ORF">GMBLW1_37150</name>
</gene>
<dbReference type="Proteomes" id="UP000464378">
    <property type="component" value="Chromosome"/>
</dbReference>
<name>A0A6C2YUR8_9BACT</name>